<dbReference type="Pfam" id="PF04601">
    <property type="entry name" value="DUF569"/>
    <property type="match status" value="1"/>
</dbReference>
<dbReference type="EnsemblPlants" id="EMT03581">
    <property type="protein sequence ID" value="EMT03581"/>
    <property type="gene ID" value="F775_14218"/>
</dbReference>
<feature type="domain" description="DUF569" evidence="2">
    <location>
        <begin position="173"/>
        <end position="249"/>
    </location>
</feature>
<evidence type="ECO:0000259" key="1">
    <source>
        <dbReference type="Pfam" id="PF04601"/>
    </source>
</evidence>
<dbReference type="SUPFAM" id="SSF50405">
    <property type="entry name" value="Actin-crosslinking proteins"/>
    <property type="match status" value="1"/>
</dbReference>
<sequence>MEQFQDGHHVRLRSREHGMYLHADKDGRGVSLRRPRASMNAAWAVHLFQGDDDAQYVLLHSAAYGGYLTAMDAPAPLGHCGRRVEQRDYEEREEEDVRWQPVRFGSGDYILLRHASGRFLRANGKYLPWNNGASVDDFDTVSTMTHWVVERIPAREGMPELPLAGGLDVLLPRRWIVYASAGADGGPFFWAALGFKGRSVFRLRSELASEIGIGMNDLVMCVQAGTNGRPTPLVVNLPRRTRTLYIVVLMAGEPAPGERPSPTHLHVPSLCTETVINPKNTLLKLLLLWFSGGITCDMVPDFLNFCSNSANVELRYPDVGVE</sequence>
<proteinExistence type="predicted"/>
<protein>
    <submittedName>
        <fullName evidence="3">Uncharacterized protein</fullName>
    </submittedName>
</protein>
<dbReference type="Pfam" id="PF22932">
    <property type="entry name" value="Ubiq_DUF_assoc"/>
    <property type="match status" value="1"/>
</dbReference>
<dbReference type="PANTHER" id="PTHR31205:SF85">
    <property type="entry name" value="DUF569 DOMAIN-CONTAINING PROTEIN"/>
    <property type="match status" value="1"/>
</dbReference>
<name>N1QTH4_AEGTA</name>
<accession>N1QTH4</accession>
<dbReference type="PANTHER" id="PTHR31205">
    <property type="entry name" value="ACTIN CROSS-LINKING PROTEIN (DUF569)"/>
    <property type="match status" value="1"/>
</dbReference>
<dbReference type="AlphaFoldDB" id="N1QTH4"/>
<dbReference type="Gene3D" id="2.80.10.50">
    <property type="match status" value="1"/>
</dbReference>
<organism evidence="3">
    <name type="scientific">Aegilops tauschii</name>
    <name type="common">Tausch's goatgrass</name>
    <name type="synonym">Aegilops squarrosa</name>
    <dbReference type="NCBI Taxonomy" id="37682"/>
    <lineage>
        <taxon>Eukaryota</taxon>
        <taxon>Viridiplantae</taxon>
        <taxon>Streptophyta</taxon>
        <taxon>Embryophyta</taxon>
        <taxon>Tracheophyta</taxon>
        <taxon>Spermatophyta</taxon>
        <taxon>Magnoliopsida</taxon>
        <taxon>Liliopsida</taxon>
        <taxon>Poales</taxon>
        <taxon>Poaceae</taxon>
        <taxon>BOP clade</taxon>
        <taxon>Pooideae</taxon>
        <taxon>Triticodae</taxon>
        <taxon>Triticeae</taxon>
        <taxon>Triticinae</taxon>
        <taxon>Aegilops</taxon>
    </lineage>
</organism>
<evidence type="ECO:0000259" key="2">
    <source>
        <dbReference type="Pfam" id="PF22932"/>
    </source>
</evidence>
<dbReference type="InterPro" id="IPR007679">
    <property type="entry name" value="DUF569"/>
</dbReference>
<feature type="domain" description="DUF569" evidence="1">
    <location>
        <begin position="1"/>
        <end position="149"/>
    </location>
</feature>
<dbReference type="InterPro" id="IPR054726">
    <property type="entry name" value="Ubiq_DUF569-assoc"/>
</dbReference>
<evidence type="ECO:0000313" key="3">
    <source>
        <dbReference type="EnsemblPlants" id="EMT03581"/>
    </source>
</evidence>
<dbReference type="InterPro" id="IPR008999">
    <property type="entry name" value="Actin-crosslinking"/>
</dbReference>
<dbReference type="CDD" id="cd23340">
    <property type="entry name" value="beta-trefoil_FSCN_ACP-like"/>
    <property type="match status" value="1"/>
</dbReference>
<reference evidence="3" key="1">
    <citation type="submission" date="2015-06" db="UniProtKB">
        <authorList>
            <consortium name="EnsemblPlants"/>
        </authorList>
    </citation>
    <scope>IDENTIFICATION</scope>
</reference>